<evidence type="ECO:0000256" key="2">
    <source>
        <dbReference type="ARBA" id="ARBA00022448"/>
    </source>
</evidence>
<dbReference type="KEGG" id="vpy:HZI73_25520"/>
<evidence type="ECO:0000313" key="9">
    <source>
        <dbReference type="EMBL" id="QUI25449.1"/>
    </source>
</evidence>
<evidence type="ECO:0000256" key="5">
    <source>
        <dbReference type="ARBA" id="ARBA00022989"/>
    </source>
</evidence>
<feature type="transmembrane region" description="Helical" evidence="7">
    <location>
        <begin position="181"/>
        <end position="206"/>
    </location>
</feature>
<comment type="subcellular location">
    <subcellularLocation>
        <location evidence="1 7">Cell membrane</location>
        <topology evidence="1 7">Multi-pass membrane protein</topology>
    </subcellularLocation>
</comment>
<keyword evidence="5 7" id="KW-1133">Transmembrane helix</keyword>
<dbReference type="GO" id="GO:0055085">
    <property type="term" value="P:transmembrane transport"/>
    <property type="evidence" value="ECO:0007669"/>
    <property type="project" value="InterPro"/>
</dbReference>
<dbReference type="Gene3D" id="1.10.3720.10">
    <property type="entry name" value="MetI-like"/>
    <property type="match status" value="1"/>
</dbReference>
<dbReference type="AlphaFoldDB" id="A0A8J8MPV8"/>
<evidence type="ECO:0000256" key="6">
    <source>
        <dbReference type="ARBA" id="ARBA00023136"/>
    </source>
</evidence>
<proteinExistence type="inferred from homology"/>
<keyword evidence="3" id="KW-1003">Cell membrane</keyword>
<evidence type="ECO:0000256" key="3">
    <source>
        <dbReference type="ARBA" id="ARBA00022475"/>
    </source>
</evidence>
<dbReference type="PANTHER" id="PTHR43744:SF9">
    <property type="entry name" value="POLYGALACTURONAN_RHAMNOGALACTURONAN TRANSPORT SYSTEM PERMEASE PROTEIN YTCP"/>
    <property type="match status" value="1"/>
</dbReference>
<comment type="similarity">
    <text evidence="7">Belongs to the binding-protein-dependent transport system permease family.</text>
</comment>
<evidence type="ECO:0000256" key="4">
    <source>
        <dbReference type="ARBA" id="ARBA00022692"/>
    </source>
</evidence>
<keyword evidence="2 7" id="KW-0813">Transport</keyword>
<keyword evidence="6 7" id="KW-0472">Membrane</keyword>
<keyword evidence="10" id="KW-1185">Reference proteome</keyword>
<feature type="domain" description="ABC transmembrane type-1" evidence="8">
    <location>
        <begin position="73"/>
        <end position="266"/>
    </location>
</feature>
<organism evidence="9 10">
    <name type="scientific">Vallitalea pronyensis</name>
    <dbReference type="NCBI Taxonomy" id="1348613"/>
    <lineage>
        <taxon>Bacteria</taxon>
        <taxon>Bacillati</taxon>
        <taxon>Bacillota</taxon>
        <taxon>Clostridia</taxon>
        <taxon>Lachnospirales</taxon>
        <taxon>Vallitaleaceae</taxon>
        <taxon>Vallitalea</taxon>
    </lineage>
</organism>
<evidence type="ECO:0000256" key="7">
    <source>
        <dbReference type="RuleBase" id="RU363032"/>
    </source>
</evidence>
<evidence type="ECO:0000259" key="8">
    <source>
        <dbReference type="PROSITE" id="PS50928"/>
    </source>
</evidence>
<dbReference type="Proteomes" id="UP000683246">
    <property type="component" value="Chromosome"/>
</dbReference>
<dbReference type="RefSeq" id="WP_212696154.1">
    <property type="nucleotide sequence ID" value="NZ_CP058649.1"/>
</dbReference>
<dbReference type="CDD" id="cd06261">
    <property type="entry name" value="TM_PBP2"/>
    <property type="match status" value="1"/>
</dbReference>
<gene>
    <name evidence="9" type="ORF">HZI73_25520</name>
</gene>
<evidence type="ECO:0000256" key="1">
    <source>
        <dbReference type="ARBA" id="ARBA00004651"/>
    </source>
</evidence>
<evidence type="ECO:0000313" key="10">
    <source>
        <dbReference type="Proteomes" id="UP000683246"/>
    </source>
</evidence>
<dbReference type="PANTHER" id="PTHR43744">
    <property type="entry name" value="ABC TRANSPORTER PERMEASE PROTEIN MG189-RELATED-RELATED"/>
    <property type="match status" value="1"/>
</dbReference>
<dbReference type="Pfam" id="PF00528">
    <property type="entry name" value="BPD_transp_1"/>
    <property type="match status" value="1"/>
</dbReference>
<dbReference type="InterPro" id="IPR000515">
    <property type="entry name" value="MetI-like"/>
</dbReference>
<dbReference type="GO" id="GO:0005886">
    <property type="term" value="C:plasma membrane"/>
    <property type="evidence" value="ECO:0007669"/>
    <property type="project" value="UniProtKB-SubCell"/>
</dbReference>
<feature type="transmembrane region" description="Helical" evidence="7">
    <location>
        <begin position="77"/>
        <end position="96"/>
    </location>
</feature>
<protein>
    <submittedName>
        <fullName evidence="9">Carbohydrate ABC transporter permease</fullName>
    </submittedName>
</protein>
<feature type="transmembrane region" description="Helical" evidence="7">
    <location>
        <begin position="108"/>
        <end position="128"/>
    </location>
</feature>
<dbReference type="EMBL" id="CP058649">
    <property type="protein sequence ID" value="QUI25449.1"/>
    <property type="molecule type" value="Genomic_DNA"/>
</dbReference>
<name>A0A8J8MPV8_9FIRM</name>
<dbReference type="SUPFAM" id="SSF161098">
    <property type="entry name" value="MetI-like"/>
    <property type="match status" value="1"/>
</dbReference>
<keyword evidence="4 7" id="KW-0812">Transmembrane</keyword>
<reference evidence="9" key="1">
    <citation type="submission" date="2020-07" db="EMBL/GenBank/DDBJ databases">
        <title>Vallitalea pronyensis genome.</title>
        <authorList>
            <person name="Postec A."/>
        </authorList>
    </citation>
    <scope>NUCLEOTIDE SEQUENCE</scope>
    <source>
        <strain evidence="9">FatNI3</strain>
    </source>
</reference>
<sequence>MSRIFNYKNFLKLNSGIMLLLVAITLFPFIYMLAVSFSSSRAVLAGEVIFFPVDFNFTAYTHMLKQSQFWTAYKNTIIYTSVGTSLSLVLTIMCAYPLSKKNLIGGSIIMKVIIFTMFFSGGLIPNFILIRDLNLYDKMWAMVLPGAISAYNVMIMKTFFQGIPEELKEAARIDGLTDIGVLIKIVLPLSKPIIATIGLFVAVWLWNEWFISLIYFKTDAKRPVAMYLRNIVLGAMNTIKNGKEVDSTAAKTVPQTLQASTIMLTSIPILCVYPFVQKYFTKGILIGSVKG</sequence>
<dbReference type="PROSITE" id="PS50928">
    <property type="entry name" value="ABC_TM1"/>
    <property type="match status" value="1"/>
</dbReference>
<dbReference type="InterPro" id="IPR035906">
    <property type="entry name" value="MetI-like_sf"/>
</dbReference>
<accession>A0A8J8MPV8</accession>